<proteinExistence type="predicted"/>
<protein>
    <submittedName>
        <fullName evidence="1">Uncharacterized protein</fullName>
    </submittedName>
</protein>
<keyword evidence="2" id="KW-1185">Reference proteome</keyword>
<accession>A0AC60P4B2</accession>
<sequence length="327" mass="35064">MGNRCSRFALGLRDGAAAAVLERSIVDVEKLKLSYIISEYQREKTISENKGEVLILRVEDLEASVGLNSTKQDAFHEVAYLKEKHKKTEKELQALRKRGKRDSGSSSSSSCRHATVTIGIETCLPSSSSVETQTSDLAGQLPLVPPVLQTFASNLTQGVLSDALSLVGTEAGDGSLGLRDPPASKFAAPIPTRHQHAPNYNTAVTAATVVRHALPSYLSGIVSDQVLKGGLVESTDSPESGYGSAGSTALTGSGGGRHARSATVFLFPEPEPRSQTGGAGRSGTEHHWQPHHLVEMDVLDEALEIERVRRVEFDPDKCAKVRESLTR</sequence>
<comment type="caution">
    <text evidence="1">The sequence shown here is derived from an EMBL/GenBank/DDBJ whole genome shotgun (WGS) entry which is preliminary data.</text>
</comment>
<evidence type="ECO:0000313" key="2">
    <source>
        <dbReference type="Proteomes" id="UP000805193"/>
    </source>
</evidence>
<reference evidence="1 2" key="1">
    <citation type="journal article" date="2020" name="Cell">
        <title>Large-Scale Comparative Analyses of Tick Genomes Elucidate Their Genetic Diversity and Vector Capacities.</title>
        <authorList>
            <consortium name="Tick Genome and Microbiome Consortium (TIGMIC)"/>
            <person name="Jia N."/>
            <person name="Wang J."/>
            <person name="Shi W."/>
            <person name="Du L."/>
            <person name="Sun Y."/>
            <person name="Zhan W."/>
            <person name="Jiang J.F."/>
            <person name="Wang Q."/>
            <person name="Zhang B."/>
            <person name="Ji P."/>
            <person name="Bell-Sakyi L."/>
            <person name="Cui X.M."/>
            <person name="Yuan T.T."/>
            <person name="Jiang B.G."/>
            <person name="Yang W.F."/>
            <person name="Lam T.T."/>
            <person name="Chang Q.C."/>
            <person name="Ding S.J."/>
            <person name="Wang X.J."/>
            <person name="Zhu J.G."/>
            <person name="Ruan X.D."/>
            <person name="Zhao L."/>
            <person name="Wei J.T."/>
            <person name="Ye R.Z."/>
            <person name="Que T.C."/>
            <person name="Du C.H."/>
            <person name="Zhou Y.H."/>
            <person name="Cheng J.X."/>
            <person name="Dai P.F."/>
            <person name="Guo W.B."/>
            <person name="Han X.H."/>
            <person name="Huang E.J."/>
            <person name="Li L.F."/>
            <person name="Wei W."/>
            <person name="Gao Y.C."/>
            <person name="Liu J.Z."/>
            <person name="Shao H.Z."/>
            <person name="Wang X."/>
            <person name="Wang C.C."/>
            <person name="Yang T.C."/>
            <person name="Huo Q.B."/>
            <person name="Li W."/>
            <person name="Chen H.Y."/>
            <person name="Chen S.E."/>
            <person name="Zhou L.G."/>
            <person name="Ni X.B."/>
            <person name="Tian J.H."/>
            <person name="Sheng Y."/>
            <person name="Liu T."/>
            <person name="Pan Y.S."/>
            <person name="Xia L.Y."/>
            <person name="Li J."/>
            <person name="Zhao F."/>
            <person name="Cao W.C."/>
        </authorList>
    </citation>
    <scope>NUCLEOTIDE SEQUENCE [LARGE SCALE GENOMIC DNA]</scope>
    <source>
        <strain evidence="1">Iper-2018</strain>
    </source>
</reference>
<name>A0AC60P4B2_IXOPE</name>
<dbReference type="EMBL" id="JABSTQ010011192">
    <property type="protein sequence ID" value="KAG0414248.1"/>
    <property type="molecule type" value="Genomic_DNA"/>
</dbReference>
<dbReference type="Proteomes" id="UP000805193">
    <property type="component" value="Unassembled WGS sequence"/>
</dbReference>
<evidence type="ECO:0000313" key="1">
    <source>
        <dbReference type="EMBL" id="KAG0414248.1"/>
    </source>
</evidence>
<gene>
    <name evidence="1" type="ORF">HPB47_008595</name>
</gene>
<organism evidence="1 2">
    <name type="scientific">Ixodes persulcatus</name>
    <name type="common">Taiga tick</name>
    <dbReference type="NCBI Taxonomy" id="34615"/>
    <lineage>
        <taxon>Eukaryota</taxon>
        <taxon>Metazoa</taxon>
        <taxon>Ecdysozoa</taxon>
        <taxon>Arthropoda</taxon>
        <taxon>Chelicerata</taxon>
        <taxon>Arachnida</taxon>
        <taxon>Acari</taxon>
        <taxon>Parasitiformes</taxon>
        <taxon>Ixodida</taxon>
        <taxon>Ixodoidea</taxon>
        <taxon>Ixodidae</taxon>
        <taxon>Ixodinae</taxon>
        <taxon>Ixodes</taxon>
    </lineage>
</organism>